<protein>
    <recommendedName>
        <fullName evidence="1">Homing endonuclease LAGLIDADG domain-containing protein</fullName>
    </recommendedName>
</protein>
<evidence type="ECO:0000313" key="2">
    <source>
        <dbReference type="EMBL" id="GAJ13929.1"/>
    </source>
</evidence>
<reference evidence="2" key="1">
    <citation type="journal article" date="2014" name="Front. Microbiol.">
        <title>High frequency of phylogenetically diverse reductive dehalogenase-homologous genes in deep subseafloor sedimentary metagenomes.</title>
        <authorList>
            <person name="Kawai M."/>
            <person name="Futagami T."/>
            <person name="Toyoda A."/>
            <person name="Takaki Y."/>
            <person name="Nishi S."/>
            <person name="Hori S."/>
            <person name="Arai W."/>
            <person name="Tsubouchi T."/>
            <person name="Morono Y."/>
            <person name="Uchiyama I."/>
            <person name="Ito T."/>
            <person name="Fujiyama A."/>
            <person name="Inagaki F."/>
            <person name="Takami H."/>
        </authorList>
    </citation>
    <scope>NUCLEOTIDE SEQUENCE</scope>
    <source>
        <strain evidence="2">Expedition CK06-06</strain>
    </source>
</reference>
<feature type="domain" description="Homing endonuclease LAGLIDADG" evidence="1">
    <location>
        <begin position="5"/>
        <end position="177"/>
    </location>
</feature>
<dbReference type="Pfam" id="PF03161">
    <property type="entry name" value="LAGLIDADG_2"/>
    <property type="match status" value="1"/>
</dbReference>
<organism evidence="2">
    <name type="scientific">marine sediment metagenome</name>
    <dbReference type="NCBI Taxonomy" id="412755"/>
    <lineage>
        <taxon>unclassified sequences</taxon>
        <taxon>metagenomes</taxon>
        <taxon>ecological metagenomes</taxon>
    </lineage>
</organism>
<sequence>HDVEQVLIGSMLGDGCIGCYPKYRDAWFTESKKIEHIDYLGWKAKILSEFGGSIREREGESGLPHLGSRQFKAAVFRTFVHPLFTQLRHIWYPNGKKVVPEGELQKLDELGLAVWYMDDGSYGVLTRSCLISTGSFTLDEQILTKDAFKEKWGLIPKIIPAGKGYGLDFLVSDTDKLLRVMAPFIHPDMVYKLGHIHPDNLGRINQMRRAYLERRRQREKERYHSDSTYREHILEHNRKCREEVRS</sequence>
<dbReference type="InterPro" id="IPR004860">
    <property type="entry name" value="LAGLIDADG_dom"/>
</dbReference>
<evidence type="ECO:0000259" key="1">
    <source>
        <dbReference type="Pfam" id="PF03161"/>
    </source>
</evidence>
<comment type="caution">
    <text evidence="2">The sequence shown here is derived from an EMBL/GenBank/DDBJ whole genome shotgun (WGS) entry which is preliminary data.</text>
</comment>
<dbReference type="Gene3D" id="3.10.28.10">
    <property type="entry name" value="Homing endonucleases"/>
    <property type="match status" value="2"/>
</dbReference>
<feature type="non-terminal residue" evidence="2">
    <location>
        <position position="246"/>
    </location>
</feature>
<accession>X1U8W2</accession>
<feature type="non-terminal residue" evidence="2">
    <location>
        <position position="1"/>
    </location>
</feature>
<dbReference type="GO" id="GO:0004519">
    <property type="term" value="F:endonuclease activity"/>
    <property type="evidence" value="ECO:0007669"/>
    <property type="project" value="InterPro"/>
</dbReference>
<proteinExistence type="predicted"/>
<dbReference type="EMBL" id="BARW01031184">
    <property type="protein sequence ID" value="GAJ13929.1"/>
    <property type="molecule type" value="Genomic_DNA"/>
</dbReference>
<name>X1U8W2_9ZZZZ</name>
<dbReference type="InterPro" id="IPR027434">
    <property type="entry name" value="Homing_endonucl"/>
</dbReference>
<dbReference type="AlphaFoldDB" id="X1U8W2"/>
<dbReference type="SUPFAM" id="SSF55608">
    <property type="entry name" value="Homing endonucleases"/>
    <property type="match status" value="1"/>
</dbReference>
<gene>
    <name evidence="2" type="ORF">S12H4_49668</name>
</gene>